<accession>A0A183GIT8</accession>
<feature type="chain" id="PRO_5044552084" evidence="1">
    <location>
        <begin position="21"/>
        <end position="256"/>
    </location>
</feature>
<sequence length="256" mass="28838">MLYRNVFSCVLLLKIKFVFATEPKSLTLETVVLIFDYIGLLTVKPLCGGRILRNVRTRLQAANLHCFVNMDIHQSPSAEETLLLIPITSTSRILTTSHPNTFMLSSDNSQEVEGYDFYITSESHKAMLAWRKAIEMQIDDCGKPIWGEFAYRPTRLTFEKPADPVKETLSRAAGNRLYDKISIAGKNAAHFTLNEVLREGISLLSPIHKSKPYPRPSPRSAFFGALANLQTSQNEEKNVTKCLLITPRNNEKSSAF</sequence>
<feature type="signal peptide" evidence="1">
    <location>
        <begin position="1"/>
        <end position="20"/>
    </location>
</feature>
<name>A0A183GIT8_HELPZ</name>
<evidence type="ECO:0000313" key="4">
    <source>
        <dbReference type="WBParaSite" id="HPBE_0002256601-mRNA-1"/>
    </source>
</evidence>
<gene>
    <name evidence="2" type="ORF">HPBE_LOCUS22566</name>
</gene>
<evidence type="ECO:0000313" key="3">
    <source>
        <dbReference type="Proteomes" id="UP000050761"/>
    </source>
</evidence>
<evidence type="ECO:0000313" key="2">
    <source>
        <dbReference type="EMBL" id="VDP33394.1"/>
    </source>
</evidence>
<dbReference type="Proteomes" id="UP000050761">
    <property type="component" value="Unassembled WGS sequence"/>
</dbReference>
<evidence type="ECO:0000256" key="1">
    <source>
        <dbReference type="SAM" id="SignalP"/>
    </source>
</evidence>
<organism evidence="3 4">
    <name type="scientific">Heligmosomoides polygyrus</name>
    <name type="common">Parasitic roundworm</name>
    <dbReference type="NCBI Taxonomy" id="6339"/>
    <lineage>
        <taxon>Eukaryota</taxon>
        <taxon>Metazoa</taxon>
        <taxon>Ecdysozoa</taxon>
        <taxon>Nematoda</taxon>
        <taxon>Chromadorea</taxon>
        <taxon>Rhabditida</taxon>
        <taxon>Rhabditina</taxon>
        <taxon>Rhabditomorpha</taxon>
        <taxon>Strongyloidea</taxon>
        <taxon>Heligmosomidae</taxon>
        <taxon>Heligmosomoides</taxon>
    </lineage>
</organism>
<reference evidence="4" key="2">
    <citation type="submission" date="2019-09" db="UniProtKB">
        <authorList>
            <consortium name="WormBaseParasite"/>
        </authorList>
    </citation>
    <scope>IDENTIFICATION</scope>
</reference>
<protein>
    <submittedName>
        <fullName evidence="4">PH domain-containing protein</fullName>
    </submittedName>
</protein>
<proteinExistence type="predicted"/>
<dbReference type="EMBL" id="UZAH01034121">
    <property type="protein sequence ID" value="VDP33394.1"/>
    <property type="molecule type" value="Genomic_DNA"/>
</dbReference>
<dbReference type="OrthoDB" id="5817051at2759"/>
<dbReference type="AlphaFoldDB" id="A0A183GIT8"/>
<keyword evidence="3" id="KW-1185">Reference proteome</keyword>
<reference evidence="2 3" key="1">
    <citation type="submission" date="2018-11" db="EMBL/GenBank/DDBJ databases">
        <authorList>
            <consortium name="Pathogen Informatics"/>
        </authorList>
    </citation>
    <scope>NUCLEOTIDE SEQUENCE [LARGE SCALE GENOMIC DNA]</scope>
</reference>
<accession>A0A3P8DMW7</accession>
<keyword evidence="1" id="KW-0732">Signal</keyword>
<dbReference type="WBParaSite" id="HPBE_0002256601-mRNA-1">
    <property type="protein sequence ID" value="HPBE_0002256601-mRNA-1"/>
    <property type="gene ID" value="HPBE_0002256601"/>
</dbReference>